<feature type="transmembrane region" description="Helical" evidence="1">
    <location>
        <begin position="57"/>
        <end position="75"/>
    </location>
</feature>
<accession>A0A073IXR4</accession>
<name>A0A073IXR4_9RHOB</name>
<evidence type="ECO:0000313" key="3">
    <source>
        <dbReference type="Proteomes" id="UP000027734"/>
    </source>
</evidence>
<keyword evidence="1" id="KW-1133">Transmembrane helix</keyword>
<sequence length="93" mass="10917">MPEMRLFLERRSYRRRRMMDAVRVLPLLCTLLWLLVPTMWPNDPADGAQTPLSTAVWYLFIVWLIAILASLALWLRIRTHDETDGAAPQEPRI</sequence>
<protein>
    <submittedName>
        <fullName evidence="2">Uncharacterized protein</fullName>
    </submittedName>
</protein>
<evidence type="ECO:0000256" key="1">
    <source>
        <dbReference type="SAM" id="Phobius"/>
    </source>
</evidence>
<gene>
    <name evidence="2" type="ORF">DSW25_08250</name>
</gene>
<keyword evidence="1" id="KW-0812">Transmembrane</keyword>
<proteinExistence type="predicted"/>
<dbReference type="EMBL" id="JAMC01000002">
    <property type="protein sequence ID" value="KEJ90177.1"/>
    <property type="molecule type" value="Genomic_DNA"/>
</dbReference>
<dbReference type="STRING" id="1300350.Z948_360"/>
<comment type="caution">
    <text evidence="2">The sequence shown here is derived from an EMBL/GenBank/DDBJ whole genome shotgun (WGS) entry which is preliminary data.</text>
</comment>
<evidence type="ECO:0000313" key="2">
    <source>
        <dbReference type="EMBL" id="KEJ90177.1"/>
    </source>
</evidence>
<dbReference type="eggNOG" id="ENOG5033A07">
    <property type="taxonomic scope" value="Bacteria"/>
</dbReference>
<dbReference type="AlphaFoldDB" id="A0A073IXR4"/>
<reference evidence="2 3" key="1">
    <citation type="submission" date="2014-01" db="EMBL/GenBank/DDBJ databases">
        <title>Sulfitobacter donghicola JCM 14565 Genome Sequencing.</title>
        <authorList>
            <person name="Lai Q."/>
            <person name="Hong Z."/>
        </authorList>
    </citation>
    <scope>NUCLEOTIDE SEQUENCE [LARGE SCALE GENOMIC DNA]</scope>
    <source>
        <strain evidence="2 3">JCM 14565</strain>
    </source>
</reference>
<keyword evidence="1" id="KW-0472">Membrane</keyword>
<dbReference type="Proteomes" id="UP000027734">
    <property type="component" value="Unassembled WGS sequence"/>
</dbReference>
<organism evidence="2 3">
    <name type="scientific">Sulfitobacter donghicola DSW-25 = KCTC 12864 = JCM 14565</name>
    <dbReference type="NCBI Taxonomy" id="1300350"/>
    <lineage>
        <taxon>Bacteria</taxon>
        <taxon>Pseudomonadati</taxon>
        <taxon>Pseudomonadota</taxon>
        <taxon>Alphaproteobacteria</taxon>
        <taxon>Rhodobacterales</taxon>
        <taxon>Roseobacteraceae</taxon>
        <taxon>Sulfitobacter</taxon>
    </lineage>
</organism>
<keyword evidence="3" id="KW-1185">Reference proteome</keyword>